<keyword evidence="6 7" id="KW-0472">Membrane</keyword>
<evidence type="ECO:0000256" key="2">
    <source>
        <dbReference type="ARBA" id="ARBA00007727"/>
    </source>
</evidence>
<dbReference type="PANTHER" id="PTHR32285">
    <property type="entry name" value="PROTEIN TRICHOME BIREFRINGENCE-LIKE 9-RELATED"/>
    <property type="match status" value="1"/>
</dbReference>
<comment type="subcellular location">
    <subcellularLocation>
        <location evidence="1">Membrane</location>
        <topology evidence="1">Single-pass membrane protein</topology>
    </subcellularLocation>
</comment>
<dbReference type="GO" id="GO:0016413">
    <property type="term" value="F:O-acetyltransferase activity"/>
    <property type="evidence" value="ECO:0007669"/>
    <property type="project" value="InterPro"/>
</dbReference>
<evidence type="ECO:0000256" key="6">
    <source>
        <dbReference type="ARBA" id="ARBA00023136"/>
    </source>
</evidence>
<organism evidence="10 11">
    <name type="scientific">Quercus rubra</name>
    <name type="common">Northern red oak</name>
    <name type="synonym">Quercus borealis</name>
    <dbReference type="NCBI Taxonomy" id="3512"/>
    <lineage>
        <taxon>Eukaryota</taxon>
        <taxon>Viridiplantae</taxon>
        <taxon>Streptophyta</taxon>
        <taxon>Embryophyta</taxon>
        <taxon>Tracheophyta</taxon>
        <taxon>Spermatophyta</taxon>
        <taxon>Magnoliopsida</taxon>
        <taxon>eudicotyledons</taxon>
        <taxon>Gunneridae</taxon>
        <taxon>Pentapetalae</taxon>
        <taxon>rosids</taxon>
        <taxon>fabids</taxon>
        <taxon>Fagales</taxon>
        <taxon>Fagaceae</taxon>
        <taxon>Quercus</taxon>
    </lineage>
</organism>
<dbReference type="Proteomes" id="UP001324115">
    <property type="component" value="Unassembled WGS sequence"/>
</dbReference>
<dbReference type="AlphaFoldDB" id="A0AAN7DZ19"/>
<comment type="similarity">
    <text evidence="2">Belongs to the PC-esterase family. TBL subfamily.</text>
</comment>
<dbReference type="EMBL" id="JAXUIC010000012">
    <property type="protein sequence ID" value="KAK4558421.1"/>
    <property type="molecule type" value="Genomic_DNA"/>
</dbReference>
<dbReference type="EMBL" id="JAXUIC010000012">
    <property type="protein sequence ID" value="KAK4558420.1"/>
    <property type="molecule type" value="Genomic_DNA"/>
</dbReference>
<evidence type="ECO:0000256" key="4">
    <source>
        <dbReference type="ARBA" id="ARBA00022968"/>
    </source>
</evidence>
<dbReference type="GO" id="GO:0016020">
    <property type="term" value="C:membrane"/>
    <property type="evidence" value="ECO:0007669"/>
    <property type="project" value="UniProtKB-SubCell"/>
</dbReference>
<keyword evidence="5 7" id="KW-1133">Transmembrane helix</keyword>
<sequence length="461" mass="52548">MTKSTTSKDQEGTMTHLDFFKKFKRLNPLEPSLAILGFFLVTLLFISCFYYLDYHTVARGITWLNLYGPLSSSTSAAAAAAAANLSVSLDFLDEAGDVCDIFDGNWVWDESYPLYQSQDCPFLDGGFRCTENRRPDSFYTMWRWQPKDCNLPRFVAGKMLEKLRNRRVVFVGDSIGRNQWESLLCMLSSAVPNKTSIYEVNGNPITKHSGFLVFKFVDFNCTVEYYRSPFLVVQGRAPAGSPKEVKVTLKVDKIDWISNKWRDADVLILNAGHWWNYGKTIREGCYFQEGEEVKMNMSVETAYRRSLETVMDWIGSQVNMSKTYVLFRTYSTVHFRGGDWNSGGGCHLETLPDFGSLPVSDSDNHFKILYDVLTEHSNKPQVMKLDLLKVTNMTLWRKDGHASVYYLGPETGPASLSRQDCSHWCLPGVPDSWNELLYALLLKRESFGRRNSTKPSSQPPS</sequence>
<reference evidence="10 11" key="1">
    <citation type="journal article" date="2023" name="G3 (Bethesda)">
        <title>A haplotype-resolved chromosome-scale genome for Quercus rubra L. provides insights into the genetics of adaptive traits for red oak species.</title>
        <authorList>
            <person name="Kapoor B."/>
            <person name="Jenkins J."/>
            <person name="Schmutz J."/>
            <person name="Zhebentyayeva T."/>
            <person name="Kuelheim C."/>
            <person name="Coggeshall M."/>
            <person name="Heim C."/>
            <person name="Lasky J.R."/>
            <person name="Leites L."/>
            <person name="Islam-Faridi N."/>
            <person name="Romero-Severson J."/>
            <person name="DeLeo V.L."/>
            <person name="Lucas S.M."/>
            <person name="Lazic D."/>
            <person name="Gailing O."/>
            <person name="Carlson J."/>
            <person name="Staton M."/>
        </authorList>
    </citation>
    <scope>NUCLEOTIDE SEQUENCE [LARGE SCALE GENOMIC DNA]</scope>
    <source>
        <strain evidence="10">Pseudo-F2</strain>
    </source>
</reference>
<evidence type="ECO:0000259" key="8">
    <source>
        <dbReference type="Pfam" id="PF13839"/>
    </source>
</evidence>
<name>A0AAN7DZ19_QUERU</name>
<evidence type="ECO:0000256" key="5">
    <source>
        <dbReference type="ARBA" id="ARBA00022989"/>
    </source>
</evidence>
<keyword evidence="11" id="KW-1185">Reference proteome</keyword>
<dbReference type="EMBL" id="JAXUIC010000012">
    <property type="protein sequence ID" value="KAK4558422.1"/>
    <property type="molecule type" value="Genomic_DNA"/>
</dbReference>
<dbReference type="GO" id="GO:0005794">
    <property type="term" value="C:Golgi apparatus"/>
    <property type="evidence" value="ECO:0007669"/>
    <property type="project" value="TreeGrafter"/>
</dbReference>
<dbReference type="InterPro" id="IPR025846">
    <property type="entry name" value="TBL_N"/>
</dbReference>
<dbReference type="InterPro" id="IPR029962">
    <property type="entry name" value="TBL"/>
</dbReference>
<dbReference type="InterPro" id="IPR026057">
    <property type="entry name" value="TBL_C"/>
</dbReference>
<evidence type="ECO:0008006" key="12">
    <source>
        <dbReference type="Google" id="ProtNLM"/>
    </source>
</evidence>
<dbReference type="Pfam" id="PF14416">
    <property type="entry name" value="PMR5N"/>
    <property type="match status" value="1"/>
</dbReference>
<evidence type="ECO:0000256" key="7">
    <source>
        <dbReference type="SAM" id="Phobius"/>
    </source>
</evidence>
<proteinExistence type="inferred from homology"/>
<dbReference type="PANTHER" id="PTHR32285:SF313">
    <property type="entry name" value="PMR5_CAS1P GDSL_SGNH-LIKE ACYL-ESTERASE FAMILY PROTEIN"/>
    <property type="match status" value="1"/>
</dbReference>
<evidence type="ECO:0000313" key="10">
    <source>
        <dbReference type="EMBL" id="KAK4558421.1"/>
    </source>
</evidence>
<evidence type="ECO:0000256" key="1">
    <source>
        <dbReference type="ARBA" id="ARBA00004167"/>
    </source>
</evidence>
<keyword evidence="3 7" id="KW-0812">Transmembrane</keyword>
<comment type="caution">
    <text evidence="10">The sequence shown here is derived from an EMBL/GenBank/DDBJ whole genome shotgun (WGS) entry which is preliminary data.</text>
</comment>
<accession>A0AAN7DZ19</accession>
<evidence type="ECO:0000256" key="3">
    <source>
        <dbReference type="ARBA" id="ARBA00022692"/>
    </source>
</evidence>
<feature type="domain" description="Trichome birefringence-like N-terminal" evidence="9">
    <location>
        <begin position="98"/>
        <end position="150"/>
    </location>
</feature>
<evidence type="ECO:0000313" key="11">
    <source>
        <dbReference type="Proteomes" id="UP001324115"/>
    </source>
</evidence>
<evidence type="ECO:0000259" key="9">
    <source>
        <dbReference type="Pfam" id="PF14416"/>
    </source>
</evidence>
<feature type="domain" description="Trichome birefringence-like C-terminal" evidence="8">
    <location>
        <begin position="151"/>
        <end position="439"/>
    </location>
</feature>
<dbReference type="Pfam" id="PF13839">
    <property type="entry name" value="PC-Esterase"/>
    <property type="match status" value="1"/>
</dbReference>
<gene>
    <name evidence="10" type="ORF">RGQ29_007960</name>
</gene>
<protein>
    <recommendedName>
        <fullName evidence="12">Trichome birefringence-like N-terminal domain-containing protein</fullName>
    </recommendedName>
</protein>
<keyword evidence="4" id="KW-0735">Signal-anchor</keyword>
<dbReference type="EMBL" id="JAXUIC010000012">
    <property type="protein sequence ID" value="KAK4558423.1"/>
    <property type="molecule type" value="Genomic_DNA"/>
</dbReference>
<feature type="transmembrane region" description="Helical" evidence="7">
    <location>
        <begin position="32"/>
        <end position="52"/>
    </location>
</feature>